<dbReference type="GO" id="GO:0016491">
    <property type="term" value="F:oxidoreductase activity"/>
    <property type="evidence" value="ECO:0007669"/>
    <property type="project" value="InterPro"/>
</dbReference>
<evidence type="ECO:0000256" key="1">
    <source>
        <dbReference type="ARBA" id="ARBA00004370"/>
    </source>
</evidence>
<dbReference type="InterPro" id="IPR050307">
    <property type="entry name" value="Sterol_Desaturase_Related"/>
</dbReference>
<dbReference type="InterPro" id="IPR006694">
    <property type="entry name" value="Fatty_acid_hydroxylase"/>
</dbReference>
<feature type="domain" description="Fatty acid hydroxylase" evidence="6">
    <location>
        <begin position="128"/>
        <end position="264"/>
    </location>
</feature>
<sequence>MHHNKFLFRHVHHQHHIFVVPHAIGALYNHPVESLLLDTLGGVVTLSISGMTPRTEAIFLCFTMLKAVDDHCGIWFPRGNLIQRLFTNSCAYHDILRREVRTEEGSASKATKIIVQPPSIPIQTLQILVAMFVMDTWQYFGHRYMHHNKFLFRHVHHQHHIFVVPHAIGALYNHPVESLLLDTLGGVVALSISGMTPRTEAIFLCFAMLKAVDDHCGIWFPRGNLIQRVFTNSCAYHDVHHQVRGGKYNFSQPFFPFWDKLLGTHMPHVVLRRPEGGYEAKMVKDLANFS</sequence>
<accession>A0AAV0IFK8</accession>
<dbReference type="GO" id="GO:0016020">
    <property type="term" value="C:membrane"/>
    <property type="evidence" value="ECO:0007669"/>
    <property type="project" value="UniProtKB-SubCell"/>
</dbReference>
<dbReference type="Pfam" id="PF04116">
    <property type="entry name" value="FA_hydroxylase"/>
    <property type="match status" value="2"/>
</dbReference>
<evidence type="ECO:0000256" key="5">
    <source>
        <dbReference type="ARBA" id="ARBA00023136"/>
    </source>
</evidence>
<dbReference type="AlphaFoldDB" id="A0AAV0IFK8"/>
<evidence type="ECO:0000313" key="8">
    <source>
        <dbReference type="Proteomes" id="UP001154282"/>
    </source>
</evidence>
<comment type="caution">
    <text evidence="7">The sequence shown here is derived from an EMBL/GenBank/DDBJ whole genome shotgun (WGS) entry which is preliminary data.</text>
</comment>
<dbReference type="PANTHER" id="PTHR11863">
    <property type="entry name" value="STEROL DESATURASE"/>
    <property type="match status" value="1"/>
</dbReference>
<keyword evidence="8" id="KW-1185">Reference proteome</keyword>
<dbReference type="EMBL" id="CAMGYJ010000003">
    <property type="protein sequence ID" value="CAI0396267.1"/>
    <property type="molecule type" value="Genomic_DNA"/>
</dbReference>
<comment type="subcellular location">
    <subcellularLocation>
        <location evidence="1">Membrane</location>
    </subcellularLocation>
</comment>
<evidence type="ECO:0000313" key="7">
    <source>
        <dbReference type="EMBL" id="CAI0396267.1"/>
    </source>
</evidence>
<keyword evidence="4" id="KW-1133">Transmembrane helix</keyword>
<comment type="similarity">
    <text evidence="2">Belongs to the sterol desaturase family.</text>
</comment>
<dbReference type="GO" id="GO:0005506">
    <property type="term" value="F:iron ion binding"/>
    <property type="evidence" value="ECO:0007669"/>
    <property type="project" value="InterPro"/>
</dbReference>
<keyword evidence="3" id="KW-0812">Transmembrane</keyword>
<evidence type="ECO:0000259" key="6">
    <source>
        <dbReference type="Pfam" id="PF04116"/>
    </source>
</evidence>
<protein>
    <recommendedName>
        <fullName evidence="6">Fatty acid hydroxylase domain-containing protein</fullName>
    </recommendedName>
</protein>
<organism evidence="7 8">
    <name type="scientific">Linum tenue</name>
    <dbReference type="NCBI Taxonomy" id="586396"/>
    <lineage>
        <taxon>Eukaryota</taxon>
        <taxon>Viridiplantae</taxon>
        <taxon>Streptophyta</taxon>
        <taxon>Embryophyta</taxon>
        <taxon>Tracheophyta</taxon>
        <taxon>Spermatophyta</taxon>
        <taxon>Magnoliopsida</taxon>
        <taxon>eudicotyledons</taxon>
        <taxon>Gunneridae</taxon>
        <taxon>Pentapetalae</taxon>
        <taxon>rosids</taxon>
        <taxon>fabids</taxon>
        <taxon>Malpighiales</taxon>
        <taxon>Linaceae</taxon>
        <taxon>Linum</taxon>
    </lineage>
</organism>
<evidence type="ECO:0000256" key="4">
    <source>
        <dbReference type="ARBA" id="ARBA00022989"/>
    </source>
</evidence>
<name>A0AAV0IFK8_9ROSI</name>
<dbReference type="GO" id="GO:0008610">
    <property type="term" value="P:lipid biosynthetic process"/>
    <property type="evidence" value="ECO:0007669"/>
    <property type="project" value="InterPro"/>
</dbReference>
<evidence type="ECO:0000256" key="3">
    <source>
        <dbReference type="ARBA" id="ARBA00022692"/>
    </source>
</evidence>
<feature type="domain" description="Fatty acid hydroxylase" evidence="6">
    <location>
        <begin position="1"/>
        <end position="94"/>
    </location>
</feature>
<proteinExistence type="inferred from homology"/>
<dbReference type="Proteomes" id="UP001154282">
    <property type="component" value="Unassembled WGS sequence"/>
</dbReference>
<evidence type="ECO:0000256" key="2">
    <source>
        <dbReference type="ARBA" id="ARBA00009324"/>
    </source>
</evidence>
<gene>
    <name evidence="7" type="ORF">LITE_LOCUS9046</name>
</gene>
<keyword evidence="5" id="KW-0472">Membrane</keyword>
<reference evidence="7" key="1">
    <citation type="submission" date="2022-08" db="EMBL/GenBank/DDBJ databases">
        <authorList>
            <person name="Gutierrez-Valencia J."/>
        </authorList>
    </citation>
    <scope>NUCLEOTIDE SEQUENCE</scope>
</reference>